<dbReference type="Proteomes" id="UP000727907">
    <property type="component" value="Unassembled WGS sequence"/>
</dbReference>
<name>A0ABS6IMD5_9HYPH</name>
<evidence type="ECO:0000256" key="1">
    <source>
        <dbReference type="SAM" id="SignalP"/>
    </source>
</evidence>
<accession>A0ABS6IMD5</accession>
<evidence type="ECO:0000313" key="3">
    <source>
        <dbReference type="Proteomes" id="UP000727907"/>
    </source>
</evidence>
<evidence type="ECO:0000313" key="2">
    <source>
        <dbReference type="EMBL" id="MBU8874922.1"/>
    </source>
</evidence>
<protein>
    <submittedName>
        <fullName evidence="2">Uncharacterized protein</fullName>
    </submittedName>
</protein>
<organism evidence="2 3">
    <name type="scientific">Reyranella humidisoli</name>
    <dbReference type="NCBI Taxonomy" id="2849149"/>
    <lineage>
        <taxon>Bacteria</taxon>
        <taxon>Pseudomonadati</taxon>
        <taxon>Pseudomonadota</taxon>
        <taxon>Alphaproteobacteria</taxon>
        <taxon>Hyphomicrobiales</taxon>
        <taxon>Reyranellaceae</taxon>
        <taxon>Reyranella</taxon>
    </lineage>
</organism>
<dbReference type="RefSeq" id="WP_216961316.1">
    <property type="nucleotide sequence ID" value="NZ_JAHOPB010000001.1"/>
</dbReference>
<reference evidence="2 3" key="1">
    <citation type="submission" date="2021-06" db="EMBL/GenBank/DDBJ databases">
        <authorList>
            <person name="Lee D.H."/>
        </authorList>
    </citation>
    <scope>NUCLEOTIDE SEQUENCE [LARGE SCALE GENOMIC DNA]</scope>
    <source>
        <strain evidence="2 3">MMS21-HV4-11</strain>
    </source>
</reference>
<sequence length="294" mass="30728">MSTSLIRSASVIFLLLSALPAAAQDTVTVGGEKKRAFGTPIEFQNGDVSCGVTLKDDRGAIFYESADFDLCVQEKALKGKRLALTYKTARVMAASCQGNPDCKKSDTVVLIVSAKPAPLAAAAPAAPSAPPPAAAKAGQTSFCTPTETVVFSCRTSPTKLVSVCASKDAGPTRGYLQYRTGKPDSSEPLDLTLPAAQMPPPQAASGESVPFAGGGGAWLRIATKTNNIAFTVYTGIGKWGPRGEVQEKAGLAVERDGKRIATLKCIGKPISLLGPDWFEKAGIKSKDLDFDFPD</sequence>
<keyword evidence="1" id="KW-0732">Signal</keyword>
<gene>
    <name evidence="2" type="ORF">KQ910_14185</name>
</gene>
<dbReference type="EMBL" id="JAHOPB010000001">
    <property type="protein sequence ID" value="MBU8874922.1"/>
    <property type="molecule type" value="Genomic_DNA"/>
</dbReference>
<comment type="caution">
    <text evidence="2">The sequence shown here is derived from an EMBL/GenBank/DDBJ whole genome shotgun (WGS) entry which is preliminary data.</text>
</comment>
<feature type="chain" id="PRO_5045128870" evidence="1">
    <location>
        <begin position="24"/>
        <end position="294"/>
    </location>
</feature>
<proteinExistence type="predicted"/>
<feature type="signal peptide" evidence="1">
    <location>
        <begin position="1"/>
        <end position="23"/>
    </location>
</feature>
<keyword evidence="3" id="KW-1185">Reference proteome</keyword>